<sequence length="224" mass="24322">MRLSPWAIATFITAATAATLKVNYYSDGGCSNYMTSLTPTTDYYCYDYVWTGSNSANIADCTFPNGKCLCTFYTQPHCKGAQQTVVYGADNYPVLDNIMHIRTNMATANLLISYPCTTINSRTVITPIQAKVIGAANRKMVYTAHAINDKVALAWVLVDGGKQVVITTRIFAFFPGDGVVLFPVDLLAGADFDGSCAAGSDCEGTEDYLGDPHDECLRKKNLEP</sequence>
<accession>A0A8H4M326</accession>
<feature type="signal peptide" evidence="1">
    <location>
        <begin position="1"/>
        <end position="17"/>
    </location>
</feature>
<proteinExistence type="predicted"/>
<evidence type="ECO:0000313" key="3">
    <source>
        <dbReference type="Proteomes" id="UP000653565"/>
    </source>
</evidence>
<dbReference type="Proteomes" id="UP000653565">
    <property type="component" value="Unassembled WGS sequence"/>
</dbReference>
<reference evidence="2" key="2">
    <citation type="submission" date="2020-04" db="EMBL/GenBank/DDBJ databases">
        <authorList>
            <person name="Santos R.A.C."/>
            <person name="Steenwyk J.L."/>
            <person name="Rivero-Menendez O."/>
            <person name="Mead M.E."/>
            <person name="Silva L.P."/>
            <person name="Bastos R.W."/>
            <person name="Alastruey-Izquierdo A."/>
            <person name="Goldman G.H."/>
            <person name="Rokas A."/>
        </authorList>
    </citation>
    <scope>NUCLEOTIDE SEQUENCE</scope>
    <source>
        <strain evidence="2">CNM-CM6805</strain>
    </source>
</reference>
<evidence type="ECO:0000256" key="1">
    <source>
        <dbReference type="SAM" id="SignalP"/>
    </source>
</evidence>
<organism evidence="2 3">
    <name type="scientific">Aspergillus fumigatiaffinis</name>
    <dbReference type="NCBI Taxonomy" id="340414"/>
    <lineage>
        <taxon>Eukaryota</taxon>
        <taxon>Fungi</taxon>
        <taxon>Dikarya</taxon>
        <taxon>Ascomycota</taxon>
        <taxon>Pezizomycotina</taxon>
        <taxon>Eurotiomycetes</taxon>
        <taxon>Eurotiomycetidae</taxon>
        <taxon>Eurotiales</taxon>
        <taxon>Aspergillaceae</taxon>
        <taxon>Aspergillus</taxon>
        <taxon>Aspergillus subgen. Fumigati</taxon>
    </lineage>
</organism>
<protein>
    <submittedName>
        <fullName evidence="2">Uncharacterized protein</fullName>
    </submittedName>
</protein>
<feature type="chain" id="PRO_5034930183" evidence="1">
    <location>
        <begin position="18"/>
        <end position="224"/>
    </location>
</feature>
<comment type="caution">
    <text evidence="2">The sequence shown here is derived from an EMBL/GenBank/DDBJ whole genome shotgun (WGS) entry which is preliminary data.</text>
</comment>
<name>A0A8H4M326_9EURO</name>
<reference evidence="2" key="1">
    <citation type="journal article" date="2020" name="bioRxiv">
        <title>Genomic and phenotypic heterogeneity of clinical isolates of the human pathogens Aspergillus fumigatus, Aspergillus lentulus and Aspergillus fumigatiaffinis.</title>
        <authorList>
            <person name="dos Santos R.A.C."/>
            <person name="Steenwyk J.L."/>
            <person name="Rivero-Menendez O."/>
            <person name="Mead M.E."/>
            <person name="Silva L.P."/>
            <person name="Bastos R.W."/>
            <person name="Alastruey-Izquierdo A."/>
            <person name="Goldman G.H."/>
            <person name="Rokas A."/>
        </authorList>
    </citation>
    <scope>NUCLEOTIDE SEQUENCE</scope>
    <source>
        <strain evidence="2">CNM-CM6805</strain>
    </source>
</reference>
<keyword evidence="3" id="KW-1185">Reference proteome</keyword>
<gene>
    <name evidence="2" type="ORF">CNMCM6805_004525</name>
</gene>
<dbReference type="EMBL" id="JAAAPX010000240">
    <property type="protein sequence ID" value="KAF4226505.1"/>
    <property type="molecule type" value="Genomic_DNA"/>
</dbReference>
<evidence type="ECO:0000313" key="2">
    <source>
        <dbReference type="EMBL" id="KAF4226505.1"/>
    </source>
</evidence>
<keyword evidence="1" id="KW-0732">Signal</keyword>
<dbReference type="AlphaFoldDB" id="A0A8H4M326"/>